<dbReference type="Pfam" id="PF01012">
    <property type="entry name" value="ETF"/>
    <property type="match status" value="1"/>
</dbReference>
<protein>
    <recommendedName>
        <fullName evidence="1">Electron transfer flavoprotein small subunit</fullName>
    </recommendedName>
</protein>
<dbReference type="InterPro" id="IPR012255">
    <property type="entry name" value="ETF_b"/>
</dbReference>
<gene>
    <name evidence="3" type="ORF">IAD36_09500</name>
</gene>
<organism evidence="3 4">
    <name type="scientific">Candidatus Scatomorpha intestinigallinarum</name>
    <dbReference type="NCBI Taxonomy" id="2840923"/>
    <lineage>
        <taxon>Bacteria</taxon>
        <taxon>Bacillati</taxon>
        <taxon>Bacillota</taxon>
        <taxon>Clostridia</taxon>
        <taxon>Eubacteriales</taxon>
        <taxon>Candidatus Scatomorpha</taxon>
    </lineage>
</organism>
<sequence>AFSMGPPQAARVLKECLALGAERACLLCDAAFAGSDTYATAHILAKAIRRDEELNGKFDLILCGKQSSDGDTAQVGAELAEQLGAAQLTGVCGKPELQGDSVCAITDGGDALLRMRARLPALLTVGSTPYALRYATISGVMAANRAKCVETLGLADLPEVRAEVIGLDGSPTRTVETYVPPRQSKAEFIEGGSVYEKASELAKRLLRGLM</sequence>
<dbReference type="AlphaFoldDB" id="A0A9D1DN31"/>
<evidence type="ECO:0000313" key="3">
    <source>
        <dbReference type="EMBL" id="HIR55813.1"/>
    </source>
</evidence>
<dbReference type="Gene3D" id="3.40.50.620">
    <property type="entry name" value="HUPs"/>
    <property type="match status" value="1"/>
</dbReference>
<dbReference type="InterPro" id="IPR014730">
    <property type="entry name" value="ETF_a/b_N"/>
</dbReference>
<dbReference type="SUPFAM" id="SSF52402">
    <property type="entry name" value="Adenine nucleotide alpha hydrolases-like"/>
    <property type="match status" value="1"/>
</dbReference>
<dbReference type="InterPro" id="IPR014729">
    <property type="entry name" value="Rossmann-like_a/b/a_fold"/>
</dbReference>
<proteinExistence type="predicted"/>
<dbReference type="PANTHER" id="PTHR21294">
    <property type="entry name" value="ELECTRON TRANSFER FLAVOPROTEIN BETA-SUBUNIT"/>
    <property type="match status" value="1"/>
</dbReference>
<dbReference type="PANTHER" id="PTHR21294:SF17">
    <property type="entry name" value="PROTEIN FIXA"/>
    <property type="match status" value="1"/>
</dbReference>
<reference evidence="3" key="2">
    <citation type="journal article" date="2021" name="PeerJ">
        <title>Extensive microbial diversity within the chicken gut microbiome revealed by metagenomics and culture.</title>
        <authorList>
            <person name="Gilroy R."/>
            <person name="Ravi A."/>
            <person name="Getino M."/>
            <person name="Pursley I."/>
            <person name="Horton D.L."/>
            <person name="Alikhan N.F."/>
            <person name="Baker D."/>
            <person name="Gharbi K."/>
            <person name="Hall N."/>
            <person name="Watson M."/>
            <person name="Adriaenssens E.M."/>
            <person name="Foster-Nyarko E."/>
            <person name="Jarju S."/>
            <person name="Secka A."/>
            <person name="Antonio M."/>
            <person name="Oren A."/>
            <person name="Chaudhuri R.R."/>
            <person name="La Ragione R."/>
            <person name="Hildebrand F."/>
            <person name="Pallen M.J."/>
        </authorList>
    </citation>
    <scope>NUCLEOTIDE SEQUENCE</scope>
    <source>
        <strain evidence="3">ChiGjej3B3-7149</strain>
    </source>
</reference>
<feature type="non-terminal residue" evidence="3">
    <location>
        <position position="1"/>
    </location>
</feature>
<dbReference type="EMBL" id="DVHH01000228">
    <property type="protein sequence ID" value="HIR55813.1"/>
    <property type="molecule type" value="Genomic_DNA"/>
</dbReference>
<dbReference type="PIRSF" id="PIRSF000090">
    <property type="entry name" value="Beta-ETF"/>
    <property type="match status" value="1"/>
</dbReference>
<dbReference type="Proteomes" id="UP000824238">
    <property type="component" value="Unassembled WGS sequence"/>
</dbReference>
<accession>A0A9D1DN31</accession>
<reference evidence="3" key="1">
    <citation type="submission" date="2020-10" db="EMBL/GenBank/DDBJ databases">
        <authorList>
            <person name="Gilroy R."/>
        </authorList>
    </citation>
    <scope>NUCLEOTIDE SEQUENCE</scope>
    <source>
        <strain evidence="3">ChiGjej3B3-7149</strain>
    </source>
</reference>
<dbReference type="SMART" id="SM00893">
    <property type="entry name" value="ETF"/>
    <property type="match status" value="1"/>
</dbReference>
<comment type="caution">
    <text evidence="3">The sequence shown here is derived from an EMBL/GenBank/DDBJ whole genome shotgun (WGS) entry which is preliminary data.</text>
</comment>
<name>A0A9D1DN31_9FIRM</name>
<evidence type="ECO:0000313" key="4">
    <source>
        <dbReference type="Proteomes" id="UP000824238"/>
    </source>
</evidence>
<evidence type="ECO:0000259" key="2">
    <source>
        <dbReference type="SMART" id="SM00893"/>
    </source>
</evidence>
<evidence type="ECO:0000256" key="1">
    <source>
        <dbReference type="ARBA" id="ARBA00042002"/>
    </source>
</evidence>
<dbReference type="GO" id="GO:0009055">
    <property type="term" value="F:electron transfer activity"/>
    <property type="evidence" value="ECO:0007669"/>
    <property type="project" value="InterPro"/>
</dbReference>
<feature type="domain" description="Electron transfer flavoprotein alpha/beta-subunit N-terminal" evidence="2">
    <location>
        <begin position="2"/>
        <end position="161"/>
    </location>
</feature>